<dbReference type="OrthoDB" id="9786771at2"/>
<dbReference type="Pfam" id="PF02620">
    <property type="entry name" value="YceD"/>
    <property type="match status" value="1"/>
</dbReference>
<protein>
    <recommendedName>
        <fullName evidence="3">Large ribosomal RNA subunit accumulation protein YceD</fullName>
    </recommendedName>
    <alternativeName>
        <fullName evidence="5">23S rRNA accumulation protein YceD</fullName>
    </alternativeName>
</protein>
<dbReference type="InterPro" id="IPR039255">
    <property type="entry name" value="YceD_bac"/>
</dbReference>
<reference evidence="6 7" key="1">
    <citation type="submission" date="2015-11" db="EMBL/GenBank/DDBJ databases">
        <title>Genomic analysis of 38 Legionella species identifies large and diverse effector repertoires.</title>
        <authorList>
            <person name="Burstein D."/>
            <person name="Amaro F."/>
            <person name="Zusman T."/>
            <person name="Lifshitz Z."/>
            <person name="Cohen O."/>
            <person name="Gilbert J.A."/>
            <person name="Pupko T."/>
            <person name="Shuman H.A."/>
            <person name="Segal G."/>
        </authorList>
    </citation>
    <scope>NUCLEOTIDE SEQUENCE [LARGE SCALE GENOMIC DNA]</scope>
    <source>
        <strain evidence="6 7">JA-26-G1-E2</strain>
    </source>
</reference>
<dbReference type="STRING" id="455.Ljam_0816"/>
<organism evidence="6 7">
    <name type="scientific">Legionella jamestowniensis</name>
    <dbReference type="NCBI Taxonomy" id="455"/>
    <lineage>
        <taxon>Bacteria</taxon>
        <taxon>Pseudomonadati</taxon>
        <taxon>Pseudomonadota</taxon>
        <taxon>Gammaproteobacteria</taxon>
        <taxon>Legionellales</taxon>
        <taxon>Legionellaceae</taxon>
        <taxon>Legionella</taxon>
    </lineage>
</organism>
<evidence type="ECO:0000256" key="4">
    <source>
        <dbReference type="ARBA" id="ARBA00022517"/>
    </source>
</evidence>
<accession>A0A0W0UNL3</accession>
<dbReference type="AlphaFoldDB" id="A0A0W0UNL3"/>
<gene>
    <name evidence="6" type="ORF">Ljam_0816</name>
</gene>
<dbReference type="RefSeq" id="WP_058448853.1">
    <property type="nucleotide sequence ID" value="NZ_CAAAJF010000006.1"/>
</dbReference>
<proteinExistence type="inferred from homology"/>
<sequence length="141" mass="16006">MLINLKAAAVKAAPELVTLELHERLPAHVKPVCKVSCKFSVEEQSRYYLLTLSVNSNLKITCQRCLKEFNYQYANETQLAICSSEEMAERLMSQYESVIADNNEVDLVELVTDELHLYTPELHSEIADCDDINHFIGADNI</sequence>
<dbReference type="GO" id="GO:0005829">
    <property type="term" value="C:cytosol"/>
    <property type="evidence" value="ECO:0007669"/>
    <property type="project" value="TreeGrafter"/>
</dbReference>
<comment type="similarity">
    <text evidence="2">Belongs to the DUF177 domain family.</text>
</comment>
<dbReference type="PANTHER" id="PTHR38099:SF1">
    <property type="entry name" value="LARGE RIBOSOMAL RNA SUBUNIT ACCUMULATION PROTEIN YCED"/>
    <property type="match status" value="1"/>
</dbReference>
<dbReference type="PATRIC" id="fig|455.5.peg.867"/>
<keyword evidence="4" id="KW-0690">Ribosome biogenesis</keyword>
<evidence type="ECO:0000256" key="3">
    <source>
        <dbReference type="ARBA" id="ARBA00015716"/>
    </source>
</evidence>
<dbReference type="GO" id="GO:0042254">
    <property type="term" value="P:ribosome biogenesis"/>
    <property type="evidence" value="ECO:0007669"/>
    <property type="project" value="UniProtKB-KW"/>
</dbReference>
<evidence type="ECO:0000313" key="7">
    <source>
        <dbReference type="Proteomes" id="UP000054715"/>
    </source>
</evidence>
<dbReference type="EMBL" id="LNYG01000012">
    <property type="protein sequence ID" value="KTD09466.1"/>
    <property type="molecule type" value="Genomic_DNA"/>
</dbReference>
<comment type="caution">
    <text evidence="6">The sequence shown here is derived from an EMBL/GenBank/DDBJ whole genome shotgun (WGS) entry which is preliminary data.</text>
</comment>
<dbReference type="Proteomes" id="UP000054715">
    <property type="component" value="Unassembled WGS sequence"/>
</dbReference>
<evidence type="ECO:0000256" key="1">
    <source>
        <dbReference type="ARBA" id="ARBA00002868"/>
    </source>
</evidence>
<evidence type="ECO:0000256" key="2">
    <source>
        <dbReference type="ARBA" id="ARBA00010740"/>
    </source>
</evidence>
<comment type="function">
    <text evidence="1">Plays a role in synthesis, processing and/or stability of 23S rRNA.</text>
</comment>
<name>A0A0W0UNL3_9GAMM</name>
<evidence type="ECO:0000256" key="5">
    <source>
        <dbReference type="ARBA" id="ARBA00031841"/>
    </source>
</evidence>
<dbReference type="PANTHER" id="PTHR38099">
    <property type="entry name" value="LARGE RIBOSOMAL RNA SUBUNIT ACCUMULATION PROTEIN YCED"/>
    <property type="match status" value="1"/>
</dbReference>
<dbReference type="InterPro" id="IPR003772">
    <property type="entry name" value="YceD"/>
</dbReference>
<evidence type="ECO:0000313" key="6">
    <source>
        <dbReference type="EMBL" id="KTD09466.1"/>
    </source>
</evidence>